<dbReference type="GO" id="GO:0006465">
    <property type="term" value="P:signal peptide processing"/>
    <property type="evidence" value="ECO:0007669"/>
    <property type="project" value="TreeGrafter"/>
</dbReference>
<organism evidence="4 5">
    <name type="scientific">Rosistilla ulvae</name>
    <dbReference type="NCBI Taxonomy" id="1930277"/>
    <lineage>
        <taxon>Bacteria</taxon>
        <taxon>Pseudomonadati</taxon>
        <taxon>Planctomycetota</taxon>
        <taxon>Planctomycetia</taxon>
        <taxon>Pirellulales</taxon>
        <taxon>Pirellulaceae</taxon>
        <taxon>Rosistilla</taxon>
    </lineage>
</organism>
<evidence type="ECO:0000313" key="5">
    <source>
        <dbReference type="Proteomes" id="UP000319557"/>
    </source>
</evidence>
<dbReference type="GO" id="GO:0005886">
    <property type="term" value="C:plasma membrane"/>
    <property type="evidence" value="ECO:0007669"/>
    <property type="project" value="UniProtKB-SubCell"/>
</dbReference>
<feature type="transmembrane region" description="Helical" evidence="2">
    <location>
        <begin position="69"/>
        <end position="90"/>
    </location>
</feature>
<keyword evidence="2" id="KW-0472">Membrane</keyword>
<feature type="domain" description="Prepilin type IV endopeptidase peptidase" evidence="3">
    <location>
        <begin position="264"/>
        <end position="352"/>
    </location>
</feature>
<name>A0A517M5N4_9BACT</name>
<evidence type="ECO:0000256" key="1">
    <source>
        <dbReference type="ARBA" id="ARBA00005801"/>
    </source>
</evidence>
<dbReference type="InterPro" id="IPR050882">
    <property type="entry name" value="Prepilin_peptidase/N-MTase"/>
</dbReference>
<evidence type="ECO:0000313" key="4">
    <source>
        <dbReference type="EMBL" id="QDS90178.1"/>
    </source>
</evidence>
<feature type="transmembrane region" description="Helical" evidence="2">
    <location>
        <begin position="340"/>
        <end position="359"/>
    </location>
</feature>
<accession>A0A517M5N4</accession>
<gene>
    <name evidence="4" type="ORF">EC9_43850</name>
</gene>
<feature type="transmembrane region" description="Helical" evidence="2">
    <location>
        <begin position="316"/>
        <end position="334"/>
    </location>
</feature>
<keyword evidence="5" id="KW-1185">Reference proteome</keyword>
<feature type="transmembrane region" description="Helical" evidence="2">
    <location>
        <begin position="391"/>
        <end position="417"/>
    </location>
</feature>
<feature type="transmembrane region" description="Helical" evidence="2">
    <location>
        <begin position="366"/>
        <end position="385"/>
    </location>
</feature>
<proteinExistence type="inferred from homology"/>
<dbReference type="EMBL" id="CP036261">
    <property type="protein sequence ID" value="QDS90178.1"/>
    <property type="molecule type" value="Genomic_DNA"/>
</dbReference>
<sequence length="427" mass="46824">MTYLLIVLVGVVLGAFINWAIYSWAWFPRAISPWSKADDRALPRTWTDRIPVFGWFGLRRETEIHGRIFWLRPMLIELLFGPMLAGLFWWEVIELGLLPSGAAAGMPPGMLVVTQQWMLIMYLGHALLMTLLMIATFIDFDEQTIPDAVTVTGTLLALTLHVIAAMMMPQIGSPLCLPWATEGGLAAVMFTAPAPIETKWLTPMGLIVGEAIFAAWCFALANRRWIMRKGFVKAIQFFAAGLVKYETMLLGRFRTKVWKLLVAIWLTGSVAIAAVYFGLGGSAWLALLSALVGVGLGGGQIWAVRVFAKLGLGKEAMGFGDVTLMAMVGGFLGWQAALFVFFLAPFTAIAIVLASWLLTGNRMLPFGPYLAAGAVLTVVFWDAIWNQWGSGVFILGPLIGAVLLLALVAMCALLFLFRVVEQKIFAQ</sequence>
<dbReference type="PANTHER" id="PTHR30487">
    <property type="entry name" value="TYPE 4 PREPILIN-LIKE PROTEINS LEADER PEPTIDE-PROCESSING ENZYME"/>
    <property type="match status" value="1"/>
</dbReference>
<dbReference type="Proteomes" id="UP000319557">
    <property type="component" value="Chromosome"/>
</dbReference>
<dbReference type="AlphaFoldDB" id="A0A517M5N4"/>
<dbReference type="OrthoDB" id="9789291at2"/>
<dbReference type="Pfam" id="PF01478">
    <property type="entry name" value="Peptidase_A24"/>
    <property type="match status" value="1"/>
</dbReference>
<evidence type="ECO:0000256" key="2">
    <source>
        <dbReference type="SAM" id="Phobius"/>
    </source>
</evidence>
<protein>
    <submittedName>
        <fullName evidence="4">Type IV leader peptidase family protein</fullName>
    </submittedName>
</protein>
<feature type="transmembrane region" description="Helical" evidence="2">
    <location>
        <begin position="200"/>
        <end position="221"/>
    </location>
</feature>
<feature type="transmembrane region" description="Helical" evidence="2">
    <location>
        <begin position="257"/>
        <end position="277"/>
    </location>
</feature>
<evidence type="ECO:0000259" key="3">
    <source>
        <dbReference type="Pfam" id="PF01478"/>
    </source>
</evidence>
<feature type="transmembrane region" description="Helical" evidence="2">
    <location>
        <begin position="283"/>
        <end position="304"/>
    </location>
</feature>
<feature type="transmembrane region" description="Helical" evidence="2">
    <location>
        <begin position="117"/>
        <end position="137"/>
    </location>
</feature>
<comment type="similarity">
    <text evidence="1">Belongs to the peptidase A24 family.</text>
</comment>
<reference evidence="4 5" key="1">
    <citation type="submission" date="2019-02" db="EMBL/GenBank/DDBJ databases">
        <title>Deep-cultivation of Planctomycetes and their phenomic and genomic characterization uncovers novel biology.</title>
        <authorList>
            <person name="Wiegand S."/>
            <person name="Jogler M."/>
            <person name="Boedeker C."/>
            <person name="Pinto D."/>
            <person name="Vollmers J."/>
            <person name="Rivas-Marin E."/>
            <person name="Kohn T."/>
            <person name="Peeters S.H."/>
            <person name="Heuer A."/>
            <person name="Rast P."/>
            <person name="Oberbeckmann S."/>
            <person name="Bunk B."/>
            <person name="Jeske O."/>
            <person name="Meyerdierks A."/>
            <person name="Storesund J.E."/>
            <person name="Kallscheuer N."/>
            <person name="Luecker S."/>
            <person name="Lage O.M."/>
            <person name="Pohl T."/>
            <person name="Merkel B.J."/>
            <person name="Hornburger P."/>
            <person name="Mueller R.-W."/>
            <person name="Bruemmer F."/>
            <person name="Labrenz M."/>
            <person name="Spormann A.M."/>
            <person name="Op den Camp H."/>
            <person name="Overmann J."/>
            <person name="Amann R."/>
            <person name="Jetten M.S.M."/>
            <person name="Mascher T."/>
            <person name="Medema M.H."/>
            <person name="Devos D.P."/>
            <person name="Kaster A.-K."/>
            <person name="Ovreas L."/>
            <person name="Rohde M."/>
            <person name="Galperin M.Y."/>
            <person name="Jogler C."/>
        </authorList>
    </citation>
    <scope>NUCLEOTIDE SEQUENCE [LARGE SCALE GENOMIC DNA]</scope>
    <source>
        <strain evidence="4 5">EC9</strain>
    </source>
</reference>
<dbReference type="RefSeq" id="WP_145348051.1">
    <property type="nucleotide sequence ID" value="NZ_CP036261.1"/>
</dbReference>
<feature type="transmembrane region" description="Helical" evidence="2">
    <location>
        <begin position="6"/>
        <end position="27"/>
    </location>
</feature>
<dbReference type="GO" id="GO:0004190">
    <property type="term" value="F:aspartic-type endopeptidase activity"/>
    <property type="evidence" value="ECO:0007669"/>
    <property type="project" value="InterPro"/>
</dbReference>
<feature type="transmembrane region" description="Helical" evidence="2">
    <location>
        <begin position="149"/>
        <end position="168"/>
    </location>
</feature>
<dbReference type="KEGG" id="ruv:EC9_43850"/>
<dbReference type="PANTHER" id="PTHR30487:SF0">
    <property type="entry name" value="PREPILIN LEADER PEPTIDASE_N-METHYLTRANSFERASE-RELATED"/>
    <property type="match status" value="1"/>
</dbReference>
<keyword evidence="2" id="KW-0812">Transmembrane</keyword>
<dbReference type="InterPro" id="IPR000045">
    <property type="entry name" value="Prepilin_IV_endopep_pep"/>
</dbReference>
<keyword evidence="2" id="KW-1133">Transmembrane helix</keyword>